<dbReference type="WBParaSite" id="SPAL_0000323100.1">
    <property type="protein sequence ID" value="SPAL_0000323100.1"/>
    <property type="gene ID" value="SPAL_0000323100"/>
</dbReference>
<feature type="chain" id="PRO_5005894108" evidence="2">
    <location>
        <begin position="25"/>
        <end position="270"/>
    </location>
</feature>
<evidence type="ECO:0000259" key="3">
    <source>
        <dbReference type="SMART" id="SM00198"/>
    </source>
</evidence>
<feature type="region of interest" description="Disordered" evidence="1">
    <location>
        <begin position="31"/>
        <end position="67"/>
    </location>
</feature>
<organism evidence="4 5">
    <name type="scientific">Strongyloides papillosus</name>
    <name type="common">Intestinal threadworm</name>
    <dbReference type="NCBI Taxonomy" id="174720"/>
    <lineage>
        <taxon>Eukaryota</taxon>
        <taxon>Metazoa</taxon>
        <taxon>Ecdysozoa</taxon>
        <taxon>Nematoda</taxon>
        <taxon>Chromadorea</taxon>
        <taxon>Rhabditida</taxon>
        <taxon>Tylenchina</taxon>
        <taxon>Panagrolaimomorpha</taxon>
        <taxon>Strongyloidoidea</taxon>
        <taxon>Strongyloididae</taxon>
        <taxon>Strongyloides</taxon>
    </lineage>
</organism>
<evidence type="ECO:0000313" key="5">
    <source>
        <dbReference type="WBParaSite" id="SPAL_0000323100.1"/>
    </source>
</evidence>
<dbReference type="Gene3D" id="3.40.33.10">
    <property type="entry name" value="CAP"/>
    <property type="match status" value="1"/>
</dbReference>
<protein>
    <submittedName>
        <fullName evidence="5">SCP domain-containing protein</fullName>
    </submittedName>
</protein>
<sequence>MNLFLTSVLYIVVIIHIAFVSVKANPSDSENENELLVSRKDSDSRSSGQRNSRRRSSQSSNKELKLNSNRKVFRRRPSLSNHHCSLSIKLYLKGTKIRSSIHDTVWHDFSYQNYWVNSYLIYKLKIIQHINLLRLVYGVCPLKESESLNELAQDYSQYKATRRFFNKNLIKDCGIIKLLLSYSELPGIVSTLYSERSHYSFLLNSGKGIADGFTQLVWKSTTSIGIGIARSYDYFYITLLFYPKGNIWGQYGKNVLKKQISWKRTMLRGE</sequence>
<dbReference type="AlphaFoldDB" id="A0A0N5BB17"/>
<dbReference type="Pfam" id="PF00188">
    <property type="entry name" value="CAP"/>
    <property type="match status" value="1"/>
</dbReference>
<dbReference type="SMART" id="SM00198">
    <property type="entry name" value="SCP"/>
    <property type="match status" value="1"/>
</dbReference>
<dbReference type="InterPro" id="IPR035940">
    <property type="entry name" value="CAP_sf"/>
</dbReference>
<proteinExistence type="predicted"/>
<dbReference type="SUPFAM" id="SSF55797">
    <property type="entry name" value="PR-1-like"/>
    <property type="match status" value="1"/>
</dbReference>
<dbReference type="InterPro" id="IPR014044">
    <property type="entry name" value="CAP_dom"/>
</dbReference>
<keyword evidence="2" id="KW-0732">Signal</keyword>
<reference evidence="5" key="1">
    <citation type="submission" date="2017-02" db="UniProtKB">
        <authorList>
            <consortium name="WormBaseParasite"/>
        </authorList>
    </citation>
    <scope>IDENTIFICATION</scope>
</reference>
<keyword evidence="4" id="KW-1185">Reference proteome</keyword>
<feature type="signal peptide" evidence="2">
    <location>
        <begin position="1"/>
        <end position="24"/>
    </location>
</feature>
<evidence type="ECO:0000313" key="4">
    <source>
        <dbReference type="Proteomes" id="UP000046392"/>
    </source>
</evidence>
<feature type="domain" description="SCP" evidence="3">
    <location>
        <begin position="121"/>
        <end position="249"/>
    </location>
</feature>
<evidence type="ECO:0000256" key="1">
    <source>
        <dbReference type="SAM" id="MobiDB-lite"/>
    </source>
</evidence>
<name>A0A0N5BB17_STREA</name>
<dbReference type="Proteomes" id="UP000046392">
    <property type="component" value="Unplaced"/>
</dbReference>
<evidence type="ECO:0000256" key="2">
    <source>
        <dbReference type="SAM" id="SignalP"/>
    </source>
</evidence>
<accession>A0A0N5BB17</accession>